<dbReference type="PROSITE" id="PS00086">
    <property type="entry name" value="CYTOCHROME_P450"/>
    <property type="match status" value="1"/>
</dbReference>
<keyword evidence="4" id="KW-0560">Oxidoreductase</keyword>
<evidence type="ECO:0000256" key="4">
    <source>
        <dbReference type="RuleBase" id="RU000461"/>
    </source>
</evidence>
<evidence type="ECO:0000256" key="2">
    <source>
        <dbReference type="ARBA" id="ARBA00023004"/>
    </source>
</evidence>
<dbReference type="GO" id="GO:0016132">
    <property type="term" value="P:brassinosteroid biosynthetic process"/>
    <property type="evidence" value="ECO:0007669"/>
    <property type="project" value="TreeGrafter"/>
</dbReference>
<dbReference type="InterPro" id="IPR036396">
    <property type="entry name" value="Cyt_P450_sf"/>
</dbReference>
<sequence>MGNIISGIMRKAMKDVEVKGHLIPKGWCVFAYFRSVHLDDHLYEEAYCFNPWRWKGKDTGTCGFTPFGGGRRLCPGLDLARLEASIFLHHLVTGFTYRSLVHKHASSLDIGTTWFQDEDWCIPPVLLTFTAAHTCCGATFKAPWLMQTCTWLLCPQMGGRGGPDRELPHGEDEEKDAHHSEEEELRERLVAVTTHVDANKQLGVYSNVLCVSRPLLHPGLAMYTERPSSQIG</sequence>
<keyword evidence="1 3" id="KW-0479">Metal-binding</keyword>
<dbReference type="PANTHER" id="PTHR24286:SF30">
    <property type="entry name" value="3-EPI-6-DEOXOCATHASTERONE 23-MONOOXYGENASE CYP90D1"/>
    <property type="match status" value="1"/>
</dbReference>
<dbReference type="Gene3D" id="1.10.630.10">
    <property type="entry name" value="Cytochrome P450"/>
    <property type="match status" value="1"/>
</dbReference>
<evidence type="ECO:0000313" key="6">
    <source>
        <dbReference type="EMBL" id="URD86565.1"/>
    </source>
</evidence>
<dbReference type="Pfam" id="PF00067">
    <property type="entry name" value="p450"/>
    <property type="match status" value="1"/>
</dbReference>
<feature type="binding site" description="axial binding residue" evidence="3">
    <location>
        <position position="74"/>
    </location>
    <ligand>
        <name>heme</name>
        <dbReference type="ChEBI" id="CHEBI:30413"/>
    </ligand>
    <ligandPart>
        <name>Fe</name>
        <dbReference type="ChEBI" id="CHEBI:18248"/>
    </ligandPart>
</feature>
<dbReference type="GO" id="GO:0016709">
    <property type="term" value="F:oxidoreductase activity, acting on paired donors, with incorporation or reduction of molecular oxygen, NAD(P)H as one donor, and incorporation of one atom of oxygen"/>
    <property type="evidence" value="ECO:0007669"/>
    <property type="project" value="TreeGrafter"/>
</dbReference>
<evidence type="ECO:0000256" key="1">
    <source>
        <dbReference type="ARBA" id="ARBA00022723"/>
    </source>
</evidence>
<protein>
    <submittedName>
        <fullName evidence="6">Cytochrome P450</fullName>
    </submittedName>
</protein>
<dbReference type="PANTHER" id="PTHR24286">
    <property type="entry name" value="CYTOCHROME P450 26"/>
    <property type="match status" value="1"/>
</dbReference>
<keyword evidence="4" id="KW-0503">Monooxygenase</keyword>
<dbReference type="GO" id="GO:0020037">
    <property type="term" value="F:heme binding"/>
    <property type="evidence" value="ECO:0007669"/>
    <property type="project" value="InterPro"/>
</dbReference>
<dbReference type="InterPro" id="IPR002401">
    <property type="entry name" value="Cyt_P450_E_grp-I"/>
</dbReference>
<evidence type="ECO:0000256" key="3">
    <source>
        <dbReference type="PIRSR" id="PIRSR602401-1"/>
    </source>
</evidence>
<proteinExistence type="inferred from homology"/>
<comment type="cofactor">
    <cofactor evidence="3">
        <name>heme</name>
        <dbReference type="ChEBI" id="CHEBI:30413"/>
    </cofactor>
</comment>
<reference evidence="6" key="1">
    <citation type="submission" date="2022-05" db="EMBL/GenBank/DDBJ databases">
        <title>The Musa troglodytarum L. genome provides insights into the mechanism of non-climacteric behaviour and enrichment of carotenoids.</title>
        <authorList>
            <person name="Wang J."/>
        </authorList>
    </citation>
    <scope>NUCLEOTIDE SEQUENCE</scope>
    <source>
        <tissue evidence="6">Leaf</tissue>
    </source>
</reference>
<evidence type="ECO:0000313" key="7">
    <source>
        <dbReference type="Proteomes" id="UP001055439"/>
    </source>
</evidence>
<keyword evidence="2 3" id="KW-0408">Iron</keyword>
<dbReference type="SUPFAM" id="SSF48264">
    <property type="entry name" value="Cytochrome P450"/>
    <property type="match status" value="1"/>
</dbReference>
<comment type="similarity">
    <text evidence="4">Belongs to the cytochrome P450 family.</text>
</comment>
<keyword evidence="3 4" id="KW-0349">Heme</keyword>
<accession>A0A9E7JMJ4</accession>
<organism evidence="6 7">
    <name type="scientific">Musa troglodytarum</name>
    <name type="common">fe'i banana</name>
    <dbReference type="NCBI Taxonomy" id="320322"/>
    <lineage>
        <taxon>Eukaryota</taxon>
        <taxon>Viridiplantae</taxon>
        <taxon>Streptophyta</taxon>
        <taxon>Embryophyta</taxon>
        <taxon>Tracheophyta</taxon>
        <taxon>Spermatophyta</taxon>
        <taxon>Magnoliopsida</taxon>
        <taxon>Liliopsida</taxon>
        <taxon>Zingiberales</taxon>
        <taxon>Musaceae</taxon>
        <taxon>Musa</taxon>
    </lineage>
</organism>
<name>A0A9E7JMJ4_9LILI</name>
<dbReference type="Proteomes" id="UP001055439">
    <property type="component" value="Chromosome 2"/>
</dbReference>
<dbReference type="GO" id="GO:0016125">
    <property type="term" value="P:sterol metabolic process"/>
    <property type="evidence" value="ECO:0007669"/>
    <property type="project" value="TreeGrafter"/>
</dbReference>
<dbReference type="InterPro" id="IPR017972">
    <property type="entry name" value="Cyt_P450_CS"/>
</dbReference>
<dbReference type="OrthoDB" id="3945418at2759"/>
<dbReference type="InterPro" id="IPR001128">
    <property type="entry name" value="Cyt_P450"/>
</dbReference>
<keyword evidence="7" id="KW-1185">Reference proteome</keyword>
<dbReference type="AlphaFoldDB" id="A0A9E7JMJ4"/>
<evidence type="ECO:0000256" key="5">
    <source>
        <dbReference type="SAM" id="MobiDB-lite"/>
    </source>
</evidence>
<feature type="region of interest" description="Disordered" evidence="5">
    <location>
        <begin position="162"/>
        <end position="182"/>
    </location>
</feature>
<dbReference type="GO" id="GO:0005506">
    <property type="term" value="F:iron ion binding"/>
    <property type="evidence" value="ECO:0007669"/>
    <property type="project" value="InterPro"/>
</dbReference>
<dbReference type="PRINTS" id="PR00463">
    <property type="entry name" value="EP450I"/>
</dbReference>
<dbReference type="GO" id="GO:0010268">
    <property type="term" value="P:brassinosteroid homeostasis"/>
    <property type="evidence" value="ECO:0007669"/>
    <property type="project" value="TreeGrafter"/>
</dbReference>
<gene>
    <name evidence="6" type="ORF">MUK42_26138</name>
</gene>
<dbReference type="EMBL" id="CP097504">
    <property type="protein sequence ID" value="URD86565.1"/>
    <property type="molecule type" value="Genomic_DNA"/>
</dbReference>